<keyword evidence="2" id="KW-1185">Reference proteome</keyword>
<name>A0ABQ4MCA9_9BACL</name>
<dbReference type="Pfam" id="PF13122">
    <property type="entry name" value="DUF3977"/>
    <property type="match status" value="1"/>
</dbReference>
<gene>
    <name evidence="1" type="ORF">J42TS3_26660</name>
</gene>
<comment type="caution">
    <text evidence="1">The sequence shown here is derived from an EMBL/GenBank/DDBJ whole genome shotgun (WGS) entry which is preliminary data.</text>
</comment>
<dbReference type="InterPro" id="IPR025009">
    <property type="entry name" value="DUF3977"/>
</dbReference>
<dbReference type="Proteomes" id="UP000679992">
    <property type="component" value="Unassembled WGS sequence"/>
</dbReference>
<evidence type="ECO:0008006" key="3">
    <source>
        <dbReference type="Google" id="ProtNLM"/>
    </source>
</evidence>
<protein>
    <recommendedName>
        <fullName evidence="3">DUF3977 domain-containing protein</fullName>
    </recommendedName>
</protein>
<organism evidence="1 2">
    <name type="scientific">Paenibacillus vini</name>
    <dbReference type="NCBI Taxonomy" id="1476024"/>
    <lineage>
        <taxon>Bacteria</taxon>
        <taxon>Bacillati</taxon>
        <taxon>Bacillota</taxon>
        <taxon>Bacilli</taxon>
        <taxon>Bacillales</taxon>
        <taxon>Paenibacillaceae</taxon>
        <taxon>Paenibacillus</taxon>
    </lineage>
</organism>
<sequence length="79" mass="9291">MKKYIEIGFGNRWIVRTELEHEDGTETEIKGIVKPFKLKSVYLRLWIGRRVLIIDLKEGIKLQTKSRKSFKLIIGLYGV</sequence>
<accession>A0ABQ4MCA9</accession>
<dbReference type="RefSeq" id="WP_244861523.1">
    <property type="nucleotide sequence ID" value="NZ_BOSL01000007.1"/>
</dbReference>
<evidence type="ECO:0000313" key="1">
    <source>
        <dbReference type="EMBL" id="GIP53631.1"/>
    </source>
</evidence>
<reference evidence="1 2" key="1">
    <citation type="submission" date="2021-03" db="EMBL/GenBank/DDBJ databases">
        <title>Antimicrobial resistance genes in bacteria isolated from Japanese honey, and their potential for conferring macrolide and lincosamide resistance in the American foulbrood pathogen Paenibacillus larvae.</title>
        <authorList>
            <person name="Okamoto M."/>
            <person name="Kumagai M."/>
            <person name="Kanamori H."/>
            <person name="Takamatsu D."/>
        </authorList>
    </citation>
    <scope>NUCLEOTIDE SEQUENCE [LARGE SCALE GENOMIC DNA]</scope>
    <source>
        <strain evidence="1 2">J42TS3</strain>
    </source>
</reference>
<evidence type="ECO:0000313" key="2">
    <source>
        <dbReference type="Proteomes" id="UP000679992"/>
    </source>
</evidence>
<dbReference type="EMBL" id="BOSL01000007">
    <property type="protein sequence ID" value="GIP53631.1"/>
    <property type="molecule type" value="Genomic_DNA"/>
</dbReference>
<proteinExistence type="predicted"/>